<dbReference type="AlphaFoldDB" id="A0A8T1VLC1"/>
<feature type="compositionally biased region" description="Basic and acidic residues" evidence="1">
    <location>
        <begin position="143"/>
        <end position="157"/>
    </location>
</feature>
<gene>
    <name evidence="2" type="ORF">PHYPSEUDO_005333</name>
</gene>
<comment type="caution">
    <text evidence="2">The sequence shown here is derived from an EMBL/GenBank/DDBJ whole genome shotgun (WGS) entry which is preliminary data.</text>
</comment>
<name>A0A8T1VLC1_9STRA</name>
<sequence length="741" mass="83457">MDALSSRTSASRRSWSKPPPTKKKVAGRHHRNEELLAGTLPVLARHPSGQQLPRNNSLTHAFLASQLEGNERDSYSRSQLRAMASSKLLSGSNNNVASTNARIRERLAPLDPASVEKARAQQRRALPEPLQATINDVLAVRNADGDVGERGDSRDDSSNVDEPETPTAPVIVKRKSPCKAQLQSRRPEWRRYIHRILMTKGIQGSTLARYRRLVGIVARKNLTRSLAGAAERVVRYRLEFRSAVMIQTMILRVLTQRRQAKHQERHRAAVAVQHVWRRMRELKQQHKLEEANREAMIDRVLRSGATRSIQRSYRKYRHTCYLRAEERREQEHASMLQKARLKLLRKYQSWREHAKRDKLGRKPEFTVLGDEVPSETRADSAEKEFCSGPEESEVCSVGEVTANCFSIDRKERGTDETEAQQEIILNSTEQASAPIDALVRKSDERLNDPEPIKVEGILAVPDHDQSTGKHENFTSFVCVGESQSTNHDELAADDSSQDNQSTCESRSSPFQDIEQRTREAVAASFEAKTDEPAENNESDESNEGEQEVDTPIVLSDPHDLQQLPDHQANAVEEDELAALAAAATAAITRTTAAGIIVCFLLPKWQARHVQKTHAVVLIQCLARSYLAKQWMDRVRQAALHSLRAQLLASWYSLQKVEKLSDQDTHDPVLDNNNDEDDELDLELQGYHPSPHGVPDNCLHVLPTRNGQIPPGVQPLQSSAGAPLLSLWKWSWPGERWLSNGQ</sequence>
<protein>
    <submittedName>
        <fullName evidence="2">Uncharacterized protein</fullName>
    </submittedName>
</protein>
<dbReference type="Proteomes" id="UP000694044">
    <property type="component" value="Unassembled WGS sequence"/>
</dbReference>
<feature type="region of interest" description="Disordered" evidence="1">
    <location>
        <begin position="485"/>
        <end position="549"/>
    </location>
</feature>
<evidence type="ECO:0000313" key="2">
    <source>
        <dbReference type="EMBL" id="KAG7382067.1"/>
    </source>
</evidence>
<evidence type="ECO:0000313" key="3">
    <source>
        <dbReference type="Proteomes" id="UP000694044"/>
    </source>
</evidence>
<accession>A0A8T1VLC1</accession>
<dbReference type="OrthoDB" id="127317at2759"/>
<feature type="compositionally biased region" description="Polar residues" evidence="1">
    <location>
        <begin position="497"/>
        <end position="510"/>
    </location>
</feature>
<dbReference type="EMBL" id="JAGDFM010000221">
    <property type="protein sequence ID" value="KAG7382067.1"/>
    <property type="molecule type" value="Genomic_DNA"/>
</dbReference>
<dbReference type="PROSITE" id="PS50096">
    <property type="entry name" value="IQ"/>
    <property type="match status" value="1"/>
</dbReference>
<evidence type="ECO:0000256" key="1">
    <source>
        <dbReference type="SAM" id="MobiDB-lite"/>
    </source>
</evidence>
<proteinExistence type="predicted"/>
<feature type="region of interest" description="Disordered" evidence="1">
    <location>
        <begin position="1"/>
        <end position="30"/>
    </location>
</feature>
<feature type="compositionally biased region" description="Low complexity" evidence="1">
    <location>
        <begin position="1"/>
        <end position="13"/>
    </location>
</feature>
<keyword evidence="3" id="KW-1185">Reference proteome</keyword>
<feature type="compositionally biased region" description="Basic residues" evidence="1">
    <location>
        <begin position="20"/>
        <end position="30"/>
    </location>
</feature>
<organism evidence="2 3">
    <name type="scientific">Phytophthora pseudosyringae</name>
    <dbReference type="NCBI Taxonomy" id="221518"/>
    <lineage>
        <taxon>Eukaryota</taxon>
        <taxon>Sar</taxon>
        <taxon>Stramenopiles</taxon>
        <taxon>Oomycota</taxon>
        <taxon>Peronosporomycetes</taxon>
        <taxon>Peronosporales</taxon>
        <taxon>Peronosporaceae</taxon>
        <taxon>Phytophthora</taxon>
    </lineage>
</organism>
<feature type="compositionally biased region" description="Acidic residues" evidence="1">
    <location>
        <begin position="532"/>
        <end position="548"/>
    </location>
</feature>
<reference evidence="2" key="1">
    <citation type="submission" date="2021-02" db="EMBL/GenBank/DDBJ databases">
        <authorList>
            <person name="Palmer J.M."/>
        </authorList>
    </citation>
    <scope>NUCLEOTIDE SEQUENCE</scope>
    <source>
        <strain evidence="2">SCRP734</strain>
    </source>
</reference>
<feature type="region of interest" description="Disordered" evidence="1">
    <location>
        <begin position="141"/>
        <end position="169"/>
    </location>
</feature>